<dbReference type="RefSeq" id="XP_046052084.1">
    <property type="nucleotide sequence ID" value="XM_046199100.1"/>
</dbReference>
<reference evidence="1" key="1">
    <citation type="journal article" date="2021" name="Nat. Commun.">
        <title>Genetic determinants of endophytism in the Arabidopsis root mycobiome.</title>
        <authorList>
            <person name="Mesny F."/>
            <person name="Miyauchi S."/>
            <person name="Thiergart T."/>
            <person name="Pickel B."/>
            <person name="Atanasova L."/>
            <person name="Karlsson M."/>
            <person name="Huettel B."/>
            <person name="Barry K.W."/>
            <person name="Haridas S."/>
            <person name="Chen C."/>
            <person name="Bauer D."/>
            <person name="Andreopoulos W."/>
            <person name="Pangilinan J."/>
            <person name="LaButti K."/>
            <person name="Riley R."/>
            <person name="Lipzen A."/>
            <person name="Clum A."/>
            <person name="Drula E."/>
            <person name="Henrissat B."/>
            <person name="Kohler A."/>
            <person name="Grigoriev I.V."/>
            <person name="Martin F.M."/>
            <person name="Hacquard S."/>
        </authorList>
    </citation>
    <scope>NUCLEOTIDE SEQUENCE</scope>
    <source>
        <strain evidence="1">MPI-CAGE-AT-0023</strain>
    </source>
</reference>
<organism evidence="1 2">
    <name type="scientific">Fusarium redolens</name>
    <dbReference type="NCBI Taxonomy" id="48865"/>
    <lineage>
        <taxon>Eukaryota</taxon>
        <taxon>Fungi</taxon>
        <taxon>Dikarya</taxon>
        <taxon>Ascomycota</taxon>
        <taxon>Pezizomycotina</taxon>
        <taxon>Sordariomycetes</taxon>
        <taxon>Hypocreomycetidae</taxon>
        <taxon>Hypocreales</taxon>
        <taxon>Nectriaceae</taxon>
        <taxon>Fusarium</taxon>
        <taxon>Fusarium redolens species complex</taxon>
    </lineage>
</organism>
<keyword evidence="2" id="KW-1185">Reference proteome</keyword>
<proteinExistence type="predicted"/>
<evidence type="ECO:0000313" key="2">
    <source>
        <dbReference type="Proteomes" id="UP000720189"/>
    </source>
</evidence>
<dbReference type="GeneID" id="70229054"/>
<name>A0A9P9KJH0_FUSRE</name>
<dbReference type="EMBL" id="JAGMUX010000005">
    <property type="protein sequence ID" value="KAH7259376.1"/>
    <property type="molecule type" value="Genomic_DNA"/>
</dbReference>
<evidence type="ECO:0000313" key="1">
    <source>
        <dbReference type="EMBL" id="KAH7259376.1"/>
    </source>
</evidence>
<dbReference type="AlphaFoldDB" id="A0A9P9KJH0"/>
<dbReference type="OrthoDB" id="4987918at2759"/>
<protein>
    <submittedName>
        <fullName evidence="1">Uncharacterized protein</fullName>
    </submittedName>
</protein>
<accession>A0A9P9KJH0</accession>
<comment type="caution">
    <text evidence="1">The sequence shown here is derived from an EMBL/GenBank/DDBJ whole genome shotgun (WGS) entry which is preliminary data.</text>
</comment>
<sequence length="257" mass="29134">MDRNSSLVIEAAFEEESGGVPIQLDLDVGDSFDILSFIESYSDRRASGHESEKDEYLKQEKILMDSAIDFVLGEATDENGNIATVNPHPKLSIAHDLVAFLLSRKAATSILFRRHLIPSSTTPQPFPRNIFMGQWTPWISFSLSKSRDVQPGTLQCSQPMKPDDIEVITVSDTKFVKLMMLVDGDEMLMMKMWEIPDGSRHVSPLLDLMKPDFGLVEELGERVIAWRVHGLDVSYYMDRLGYRIPGMVWPLEKLIEE</sequence>
<gene>
    <name evidence="1" type="ORF">BKA55DRAFT_687676</name>
</gene>
<dbReference type="Proteomes" id="UP000720189">
    <property type="component" value="Unassembled WGS sequence"/>
</dbReference>